<dbReference type="GO" id="GO:0005730">
    <property type="term" value="C:nucleolus"/>
    <property type="evidence" value="ECO:0007669"/>
    <property type="project" value="TreeGrafter"/>
</dbReference>
<accession>E2A4B7</accession>
<dbReference type="GO" id="GO:0003723">
    <property type="term" value="F:RNA binding"/>
    <property type="evidence" value="ECO:0007669"/>
    <property type="project" value="UniProtKB-UniRule"/>
</dbReference>
<feature type="transmembrane region" description="Helical" evidence="12">
    <location>
        <begin position="192"/>
        <end position="211"/>
    </location>
</feature>
<keyword evidence="6 10" id="KW-0694">RNA-binding</keyword>
<dbReference type="PANTHER" id="PTHR22807">
    <property type="entry name" value="NOP2 YEAST -RELATED NOL1/NOP2/FMU SUN DOMAIN-CONTAINING"/>
    <property type="match status" value="1"/>
</dbReference>
<dbReference type="Pfam" id="PF01189">
    <property type="entry name" value="Methyltr_RsmB-F"/>
    <property type="match status" value="1"/>
</dbReference>
<dbReference type="InterPro" id="IPR029063">
    <property type="entry name" value="SAM-dependent_MTases_sf"/>
</dbReference>
<dbReference type="InParanoid" id="E2A4B7"/>
<feature type="domain" description="SAM-dependent MTase RsmB/NOP-type" evidence="13">
    <location>
        <begin position="262"/>
        <end position="568"/>
    </location>
</feature>
<feature type="binding site" evidence="10">
    <location>
        <position position="398"/>
    </location>
    <ligand>
        <name>S-adenosyl-L-methionine</name>
        <dbReference type="ChEBI" id="CHEBI:59789"/>
    </ligand>
</feature>
<dbReference type="STRING" id="104421.E2A4B7"/>
<dbReference type="Pfam" id="PF09446">
    <property type="entry name" value="VMA21"/>
    <property type="match status" value="1"/>
</dbReference>
<keyword evidence="4 12" id="KW-0812">Transmembrane</keyword>
<dbReference type="PANTHER" id="PTHR22807:SF4">
    <property type="entry name" value="28S RRNA (CYTOSINE-C(5))-METHYLTRANSFERASE"/>
    <property type="match status" value="1"/>
</dbReference>
<dbReference type="Gene3D" id="3.40.50.150">
    <property type="entry name" value="Vaccinia Virus protein VP39"/>
    <property type="match status" value="1"/>
</dbReference>
<dbReference type="GO" id="GO:0008173">
    <property type="term" value="F:RNA methyltransferase activity"/>
    <property type="evidence" value="ECO:0007669"/>
    <property type="project" value="InterPro"/>
</dbReference>
<evidence type="ECO:0000313" key="14">
    <source>
        <dbReference type="EMBL" id="EFN71727.1"/>
    </source>
</evidence>
<feature type="binding site" evidence="10">
    <location>
        <position position="443"/>
    </location>
    <ligand>
        <name>S-adenosyl-L-methionine</name>
        <dbReference type="ChEBI" id="CHEBI:59789"/>
    </ligand>
</feature>
<keyword evidence="1 10" id="KW-0489">Methyltransferase</keyword>
<protein>
    <submittedName>
        <fullName evidence="14">Putative methyltransferase NSUN5</fullName>
    </submittedName>
</protein>
<dbReference type="Pfam" id="PF21153">
    <property type="entry name" value="NSUN5_N"/>
    <property type="match status" value="1"/>
</dbReference>
<keyword evidence="15" id="KW-1185">Reference proteome</keyword>
<evidence type="ECO:0000256" key="4">
    <source>
        <dbReference type="ARBA" id="ARBA00022692"/>
    </source>
</evidence>
<feature type="region of interest" description="Disordered" evidence="11">
    <location>
        <begin position="714"/>
        <end position="738"/>
    </location>
</feature>
<dbReference type="InterPro" id="IPR049560">
    <property type="entry name" value="MeTrfase_RsmB-F_NOP2_cat"/>
</dbReference>
<proteinExistence type="inferred from homology"/>
<evidence type="ECO:0000259" key="13">
    <source>
        <dbReference type="PROSITE" id="PS51686"/>
    </source>
</evidence>
<dbReference type="InterPro" id="IPR001678">
    <property type="entry name" value="MeTrfase_RsmB-F_NOP2_dom"/>
</dbReference>
<dbReference type="InterPro" id="IPR049561">
    <property type="entry name" value="NSUN5_7_fdxn-like"/>
</dbReference>
<dbReference type="Gene3D" id="3.30.70.1170">
    <property type="entry name" value="Sun protein, domain 3"/>
    <property type="match status" value="1"/>
</dbReference>
<sequence length="750" mass="86673">MSNGFVHSVAVPRIYKFTADIVRRVREDGASPKTLIYEKNHPNISGIYGLSMNTLRMLPHLDQLFHKTHILTEQPRLDPWLAKVLVTELLWGKKCLKSHSKPVLAVLAYEKKLQEELKNLNYIETSISYKQKVEIFFFMVLIIRNCRILSSRPNKGAGVKNLCHHQRSFHQDLICNKKNNCIMSLMEVVGTLFLYSIAMFTLPFVAFFGIQHFMTLEFQTDTFTTNCVSVLAAVITVNLIISCYAYQALHESIEEKEQSEDKVEFKDMRKPRYVRINTLLISVEKAISLFQKEGWKLLPKSTTYSSYLRSLLQLSKPYFIQDLHIPEVFAFPSSTYFHKHASYKNGEIILQDKASCLPAHLLNPVSGSIVLDMCAAPGMKTTHIAAKLQNYGQIYAVEIDAKRFETLFKQIKTSHSFCVKPLNQDALTLDPKQYSHVEYILVDPSCSGSGIVDRPEQSNTNNKLLSKRLQNLHSFQVYLLRYALFNFPNAKRIIYSTCSLYPEENEEVIDEVLADIGNAYCLVPAKELLGNNWTNFSSKRYNCADKCLYSKPNIDFCNGFFVAIFDRNFDVALPECKRKGGNINSTIANLDIKKNDMVEKIECKQKQDKREKEEEQKISMNDEQIKISKNIEFAQENKVENGVKAKRNKKDVKKIDNCFLSNLNQEVITLNRPEDIQMKISEDMKRKRLKEKKRSKPENLPFIEKNKEMIKVSDFKKRNLNEKNKIEPPKKKKKKRNEEILKIAKEEKEG</sequence>
<evidence type="ECO:0000256" key="10">
    <source>
        <dbReference type="PROSITE-ProRule" id="PRU01023"/>
    </source>
</evidence>
<dbReference type="OrthoDB" id="435282at2759"/>
<evidence type="ECO:0000256" key="2">
    <source>
        <dbReference type="ARBA" id="ARBA00022679"/>
    </source>
</evidence>
<organism evidence="15">
    <name type="scientific">Camponotus floridanus</name>
    <name type="common">Florida carpenter ant</name>
    <dbReference type="NCBI Taxonomy" id="104421"/>
    <lineage>
        <taxon>Eukaryota</taxon>
        <taxon>Metazoa</taxon>
        <taxon>Ecdysozoa</taxon>
        <taxon>Arthropoda</taxon>
        <taxon>Hexapoda</taxon>
        <taxon>Insecta</taxon>
        <taxon>Pterygota</taxon>
        <taxon>Neoptera</taxon>
        <taxon>Endopterygota</taxon>
        <taxon>Hymenoptera</taxon>
        <taxon>Apocrita</taxon>
        <taxon>Aculeata</taxon>
        <taxon>Formicoidea</taxon>
        <taxon>Formicidae</taxon>
        <taxon>Formicinae</taxon>
        <taxon>Camponotus</taxon>
    </lineage>
</organism>
<comment type="similarity">
    <text evidence="10">Belongs to the class I-like SAM-binding methyltransferase superfamily. RsmB/NOP family.</text>
</comment>
<evidence type="ECO:0000256" key="3">
    <source>
        <dbReference type="ARBA" id="ARBA00022691"/>
    </source>
</evidence>
<keyword evidence="2 10" id="KW-0808">Transferase</keyword>
<dbReference type="PROSITE" id="PS51686">
    <property type="entry name" value="SAM_MT_RSMB_NOP"/>
    <property type="match status" value="1"/>
</dbReference>
<dbReference type="InterPro" id="IPR019013">
    <property type="entry name" value="Vma21"/>
</dbReference>
<dbReference type="CDD" id="cd02440">
    <property type="entry name" value="AdoMet_MTases"/>
    <property type="match status" value="1"/>
</dbReference>
<keyword evidence="8 12" id="KW-0472">Membrane</keyword>
<keyword evidence="7 12" id="KW-1133">Transmembrane helix</keyword>
<evidence type="ECO:0000256" key="5">
    <source>
        <dbReference type="ARBA" id="ARBA00022824"/>
    </source>
</evidence>
<name>E2A4B7_CAMFO</name>
<dbReference type="EMBL" id="GL436621">
    <property type="protein sequence ID" value="EFN71727.1"/>
    <property type="molecule type" value="Genomic_DNA"/>
</dbReference>
<dbReference type="FunCoup" id="E2A4B7">
    <property type="interactions" value="1269"/>
</dbReference>
<keyword evidence="5" id="KW-0256">Endoplasmic reticulum</keyword>
<dbReference type="PRINTS" id="PR02008">
    <property type="entry name" value="RCMTFAMILY"/>
</dbReference>
<evidence type="ECO:0000256" key="1">
    <source>
        <dbReference type="ARBA" id="ARBA00022603"/>
    </source>
</evidence>
<gene>
    <name evidence="14" type="ORF">EAG_05807</name>
</gene>
<dbReference type="GO" id="GO:0070475">
    <property type="term" value="P:rRNA base methylation"/>
    <property type="evidence" value="ECO:0007669"/>
    <property type="project" value="TreeGrafter"/>
</dbReference>
<comment type="caution">
    <text evidence="10">Lacks conserved residue(s) required for the propagation of feature annotation.</text>
</comment>
<dbReference type="InterPro" id="IPR048889">
    <property type="entry name" value="NSUN5_RCM1_N"/>
</dbReference>
<evidence type="ECO:0000256" key="6">
    <source>
        <dbReference type="ARBA" id="ARBA00022884"/>
    </source>
</evidence>
<dbReference type="GO" id="GO:0031410">
    <property type="term" value="C:cytoplasmic vesicle"/>
    <property type="evidence" value="ECO:0007669"/>
    <property type="project" value="UniProtKB-KW"/>
</dbReference>
<feature type="transmembrane region" description="Helical" evidence="12">
    <location>
        <begin position="223"/>
        <end position="246"/>
    </location>
</feature>
<feature type="binding site" evidence="10">
    <location>
        <position position="425"/>
    </location>
    <ligand>
        <name>S-adenosyl-L-methionine</name>
        <dbReference type="ChEBI" id="CHEBI:59789"/>
    </ligand>
</feature>
<dbReference type="AlphaFoldDB" id="E2A4B7"/>
<dbReference type="InterPro" id="IPR023267">
    <property type="entry name" value="RCMT"/>
</dbReference>
<dbReference type="GO" id="GO:0070072">
    <property type="term" value="P:vacuolar proton-transporting V-type ATPase complex assembly"/>
    <property type="evidence" value="ECO:0007669"/>
    <property type="project" value="InterPro"/>
</dbReference>
<dbReference type="OMA" id="CDFVERT"/>
<keyword evidence="9" id="KW-0968">Cytoplasmic vesicle</keyword>
<dbReference type="Pfam" id="PF21148">
    <property type="entry name" value="NSUN5_fdxn-like"/>
    <property type="match status" value="1"/>
</dbReference>
<dbReference type="SUPFAM" id="SSF53335">
    <property type="entry name" value="S-adenosyl-L-methionine-dependent methyltransferases"/>
    <property type="match status" value="1"/>
</dbReference>
<evidence type="ECO:0000256" key="8">
    <source>
        <dbReference type="ARBA" id="ARBA00023136"/>
    </source>
</evidence>
<dbReference type="Proteomes" id="UP000000311">
    <property type="component" value="Unassembled WGS sequence"/>
</dbReference>
<reference evidence="14 15" key="1">
    <citation type="journal article" date="2010" name="Science">
        <title>Genomic comparison of the ants Camponotus floridanus and Harpegnathos saltator.</title>
        <authorList>
            <person name="Bonasio R."/>
            <person name="Zhang G."/>
            <person name="Ye C."/>
            <person name="Mutti N.S."/>
            <person name="Fang X."/>
            <person name="Qin N."/>
            <person name="Donahue G."/>
            <person name="Yang P."/>
            <person name="Li Q."/>
            <person name="Li C."/>
            <person name="Zhang P."/>
            <person name="Huang Z."/>
            <person name="Berger S.L."/>
            <person name="Reinberg D."/>
            <person name="Wang J."/>
            <person name="Liebig J."/>
        </authorList>
    </citation>
    <scope>NUCLEOTIDE SEQUENCE [LARGE SCALE GENOMIC DNA]</scope>
    <source>
        <strain evidence="15">C129</strain>
    </source>
</reference>
<keyword evidence="3 10" id="KW-0949">S-adenosyl-L-methionine</keyword>
<evidence type="ECO:0000313" key="15">
    <source>
        <dbReference type="Proteomes" id="UP000000311"/>
    </source>
</evidence>
<feature type="active site" description="Nucleophile" evidence="10">
    <location>
        <position position="498"/>
    </location>
</feature>
<evidence type="ECO:0000256" key="11">
    <source>
        <dbReference type="SAM" id="MobiDB-lite"/>
    </source>
</evidence>
<feature type="compositionally biased region" description="Basic and acidic residues" evidence="11">
    <location>
        <begin position="714"/>
        <end position="729"/>
    </location>
</feature>
<evidence type="ECO:0000256" key="12">
    <source>
        <dbReference type="SAM" id="Phobius"/>
    </source>
</evidence>
<evidence type="ECO:0000256" key="7">
    <source>
        <dbReference type="ARBA" id="ARBA00022989"/>
    </source>
</evidence>
<evidence type="ECO:0000256" key="9">
    <source>
        <dbReference type="ARBA" id="ARBA00023329"/>
    </source>
</evidence>